<accession>A0A8T0H861</accession>
<organism evidence="1 2">
    <name type="scientific">Ceratodon purpureus</name>
    <name type="common">Fire moss</name>
    <name type="synonym">Dicranum purpureum</name>
    <dbReference type="NCBI Taxonomy" id="3225"/>
    <lineage>
        <taxon>Eukaryota</taxon>
        <taxon>Viridiplantae</taxon>
        <taxon>Streptophyta</taxon>
        <taxon>Embryophyta</taxon>
        <taxon>Bryophyta</taxon>
        <taxon>Bryophytina</taxon>
        <taxon>Bryopsida</taxon>
        <taxon>Dicranidae</taxon>
        <taxon>Pseudoditrichales</taxon>
        <taxon>Ditrichaceae</taxon>
        <taxon>Ceratodon</taxon>
    </lineage>
</organism>
<gene>
    <name evidence="1" type="ORF">KC19_7G146400</name>
</gene>
<name>A0A8T0H861_CERPU</name>
<proteinExistence type="predicted"/>
<protein>
    <submittedName>
        <fullName evidence="1">Uncharacterized protein</fullName>
    </submittedName>
</protein>
<reference evidence="1" key="1">
    <citation type="submission" date="2020-06" db="EMBL/GenBank/DDBJ databases">
        <title>WGS assembly of Ceratodon purpureus strain R40.</title>
        <authorList>
            <person name="Carey S.B."/>
            <person name="Jenkins J."/>
            <person name="Shu S."/>
            <person name="Lovell J.T."/>
            <person name="Sreedasyam A."/>
            <person name="Maumus F."/>
            <person name="Tiley G.P."/>
            <person name="Fernandez-Pozo N."/>
            <person name="Barry K."/>
            <person name="Chen C."/>
            <person name="Wang M."/>
            <person name="Lipzen A."/>
            <person name="Daum C."/>
            <person name="Saski C.A."/>
            <person name="Payton A.C."/>
            <person name="Mcbreen J.C."/>
            <person name="Conrad R.E."/>
            <person name="Kollar L.M."/>
            <person name="Olsson S."/>
            <person name="Huttunen S."/>
            <person name="Landis J.B."/>
            <person name="Wickett N.J."/>
            <person name="Johnson M.G."/>
            <person name="Rensing S.A."/>
            <person name="Grimwood J."/>
            <person name="Schmutz J."/>
            <person name="Mcdaniel S.F."/>
        </authorList>
    </citation>
    <scope>NUCLEOTIDE SEQUENCE</scope>
    <source>
        <strain evidence="1">R40</strain>
    </source>
</reference>
<dbReference type="EMBL" id="CM026428">
    <property type="protein sequence ID" value="KAG0567593.1"/>
    <property type="molecule type" value="Genomic_DNA"/>
</dbReference>
<evidence type="ECO:0000313" key="2">
    <source>
        <dbReference type="Proteomes" id="UP000822688"/>
    </source>
</evidence>
<dbReference type="Proteomes" id="UP000822688">
    <property type="component" value="Chromosome 7"/>
</dbReference>
<dbReference type="AlphaFoldDB" id="A0A8T0H861"/>
<comment type="caution">
    <text evidence="1">The sequence shown here is derived from an EMBL/GenBank/DDBJ whole genome shotgun (WGS) entry which is preliminary data.</text>
</comment>
<sequence length="167" mass="19392">MAAGEGRNMGTKRKASEALPCIVIRQVKAARPIKVAEGKGVVLSKEDQEITERFEENLMELYDPVFSEAYSGGLEQFQHFDVQQKMPLYCEAESLVMCDEYTEDTEDHDEYFDEDSDFDTIINVLLEEIPARWRSGEITDEEAFEYYRELGNLMSNEDDRESFSFYF</sequence>
<keyword evidence="2" id="KW-1185">Reference proteome</keyword>
<evidence type="ECO:0000313" key="1">
    <source>
        <dbReference type="EMBL" id="KAG0567593.1"/>
    </source>
</evidence>